<protein>
    <submittedName>
        <fullName evidence="2">Glycerophosphodiester phosphodiesterase</fullName>
    </submittedName>
</protein>
<evidence type="ECO:0000259" key="1">
    <source>
        <dbReference type="PROSITE" id="PS51704"/>
    </source>
</evidence>
<proteinExistence type="predicted"/>
<name>A0A0W1AZU2_9BACL</name>
<dbReference type="InterPro" id="IPR017946">
    <property type="entry name" value="PLC-like_Pdiesterase_TIM-brl"/>
</dbReference>
<dbReference type="Proteomes" id="UP000054709">
    <property type="component" value="Unassembled WGS sequence"/>
</dbReference>
<dbReference type="Gene3D" id="3.20.20.190">
    <property type="entry name" value="Phosphatidylinositol (PI) phosphodiesterase"/>
    <property type="match status" value="1"/>
</dbReference>
<dbReference type="GO" id="GO:0008081">
    <property type="term" value="F:phosphoric diester hydrolase activity"/>
    <property type="evidence" value="ECO:0007669"/>
    <property type="project" value="InterPro"/>
</dbReference>
<accession>A0A0W1AZU2</accession>
<dbReference type="Pfam" id="PF03009">
    <property type="entry name" value="GDPD"/>
    <property type="match status" value="1"/>
</dbReference>
<feature type="domain" description="GP-PDE" evidence="1">
    <location>
        <begin position="47"/>
        <end position="294"/>
    </location>
</feature>
<organism evidence="2 3">
    <name type="scientific">Paenibacillus etheri</name>
    <dbReference type="NCBI Taxonomy" id="1306852"/>
    <lineage>
        <taxon>Bacteria</taxon>
        <taxon>Bacillati</taxon>
        <taxon>Bacillota</taxon>
        <taxon>Bacilli</taxon>
        <taxon>Bacillales</taxon>
        <taxon>Paenibacillaceae</taxon>
        <taxon>Paenibacillus</taxon>
    </lineage>
</organism>
<dbReference type="EMBL" id="LCZJ02000019">
    <property type="protein sequence ID" value="KTD86767.1"/>
    <property type="molecule type" value="Genomic_DNA"/>
</dbReference>
<dbReference type="PANTHER" id="PTHR46211">
    <property type="entry name" value="GLYCEROPHOSPHORYL DIESTER PHOSPHODIESTERASE"/>
    <property type="match status" value="1"/>
</dbReference>
<dbReference type="OrthoDB" id="384721at2"/>
<dbReference type="GO" id="GO:0006629">
    <property type="term" value="P:lipid metabolic process"/>
    <property type="evidence" value="ECO:0007669"/>
    <property type="project" value="InterPro"/>
</dbReference>
<dbReference type="CDD" id="cd08601">
    <property type="entry name" value="GDPD_SaGlpQ_like"/>
    <property type="match status" value="1"/>
</dbReference>
<comment type="caution">
    <text evidence="2">The sequence shown here is derived from an EMBL/GenBank/DDBJ whole genome shotgun (WGS) entry which is preliminary data.</text>
</comment>
<gene>
    <name evidence="2" type="ORF">UQ64_15105</name>
</gene>
<dbReference type="PANTHER" id="PTHR46211:SF7">
    <property type="entry name" value="GLYCEROPHOSPHODIESTER PHOSPHODIESTERASE"/>
    <property type="match status" value="1"/>
</dbReference>
<sequence length="299" mass="34857">MQRIQNSKMYFVFIHIFLLILLCTSMYAYSPWIRTKVKEILDPADKVYTIAHRGASGYAPENTIPAFELAINMDTDYIELDIQLTKDRVPVVIHDETINRTTNGTGYVKNFTLEELSKLDAGSWFNEQYPMFARDKYDGLRIPTLEEVFERFEKEVDYMIEIKDPALNPNIETILNEQIEKYKLSDHVSIHSFSEASLRRLHSINPEIPLYQIVWYNIPVYKIPESYINRVKTYAVGISPNFQRINSSYVAQVKNSGLKVFPYTVNYQVNMDKAVVWGVDGVHTNFPDRFNEVIKNNKK</sequence>
<dbReference type="PROSITE" id="PS51704">
    <property type="entry name" value="GP_PDE"/>
    <property type="match status" value="1"/>
</dbReference>
<keyword evidence="3" id="KW-1185">Reference proteome</keyword>
<dbReference type="SUPFAM" id="SSF51695">
    <property type="entry name" value="PLC-like phosphodiesterases"/>
    <property type="match status" value="1"/>
</dbReference>
<dbReference type="InterPro" id="IPR030395">
    <property type="entry name" value="GP_PDE_dom"/>
</dbReference>
<dbReference type="AlphaFoldDB" id="A0A0W1AZU2"/>
<evidence type="ECO:0000313" key="2">
    <source>
        <dbReference type="EMBL" id="KTD86767.1"/>
    </source>
</evidence>
<reference evidence="2 3" key="1">
    <citation type="journal article" date="2015" name="Int. Biodeterior. Biodegradation">
        <title>Physiological and genetic screening methods for the isolation of methyl tert-butyl ether-degrading bacteria for bioremediation purposes.</title>
        <authorList>
            <person name="Guisado I.M."/>
            <person name="Purswani J."/>
            <person name="Gonzalez Lopez J."/>
            <person name="Pozo C."/>
        </authorList>
    </citation>
    <scope>NUCLEOTIDE SEQUENCE [LARGE SCALE GENOMIC DNA]</scope>
    <source>
        <strain evidence="2 3">SH7</strain>
    </source>
</reference>
<dbReference type="RefSeq" id="WP_060623655.1">
    <property type="nucleotide sequence ID" value="NZ_LCZJ02000019.1"/>
</dbReference>
<evidence type="ECO:0000313" key="3">
    <source>
        <dbReference type="Proteomes" id="UP000054709"/>
    </source>
</evidence>